<gene>
    <name evidence="3" type="ORF">E1262_27280</name>
</gene>
<feature type="compositionally biased region" description="Basic residues" evidence="1">
    <location>
        <begin position="290"/>
        <end position="299"/>
    </location>
</feature>
<reference evidence="3 4" key="1">
    <citation type="submission" date="2019-02" db="EMBL/GenBank/DDBJ databases">
        <title>Draft genome sequences of novel Actinobacteria.</title>
        <authorList>
            <person name="Sahin N."/>
            <person name="Ay H."/>
            <person name="Saygin H."/>
        </authorList>
    </citation>
    <scope>NUCLEOTIDE SEQUENCE [LARGE SCALE GENOMIC DNA]</scope>
    <source>
        <strain evidence="3 4">8K307</strain>
    </source>
</reference>
<dbReference type="AlphaFoldDB" id="A0A4R4ZZH4"/>
<feature type="transmembrane region" description="Helical" evidence="2">
    <location>
        <begin position="43"/>
        <end position="64"/>
    </location>
</feature>
<accession>A0A4R4ZZH4</accession>
<evidence type="ECO:0000313" key="3">
    <source>
        <dbReference type="EMBL" id="TDD64793.1"/>
    </source>
</evidence>
<organism evidence="3 4">
    <name type="scientific">Jiangella aurantiaca</name>
    <dbReference type="NCBI Taxonomy" id="2530373"/>
    <lineage>
        <taxon>Bacteria</taxon>
        <taxon>Bacillati</taxon>
        <taxon>Actinomycetota</taxon>
        <taxon>Actinomycetes</taxon>
        <taxon>Jiangellales</taxon>
        <taxon>Jiangellaceae</taxon>
        <taxon>Jiangella</taxon>
    </lineage>
</organism>
<feature type="transmembrane region" description="Helical" evidence="2">
    <location>
        <begin position="12"/>
        <end position="31"/>
    </location>
</feature>
<protein>
    <recommendedName>
        <fullName evidence="5">DUF2637 domain-containing protein</fullName>
    </recommendedName>
</protein>
<dbReference type="Proteomes" id="UP000295217">
    <property type="component" value="Unassembled WGS sequence"/>
</dbReference>
<proteinExistence type="predicted"/>
<dbReference type="RefSeq" id="WP_132107505.1">
    <property type="nucleotide sequence ID" value="NZ_SMLB01000062.1"/>
</dbReference>
<dbReference type="EMBL" id="SMLB01000062">
    <property type="protein sequence ID" value="TDD64793.1"/>
    <property type="molecule type" value="Genomic_DNA"/>
</dbReference>
<keyword evidence="4" id="KW-1185">Reference proteome</keyword>
<feature type="transmembrane region" description="Helical" evidence="2">
    <location>
        <begin position="70"/>
        <end position="90"/>
    </location>
</feature>
<dbReference type="OrthoDB" id="3274646at2"/>
<feature type="region of interest" description="Disordered" evidence="1">
    <location>
        <begin position="355"/>
        <end position="389"/>
    </location>
</feature>
<name>A0A4R4ZZH4_9ACTN</name>
<evidence type="ECO:0008006" key="5">
    <source>
        <dbReference type="Google" id="ProtNLM"/>
    </source>
</evidence>
<sequence length="389" mass="41676">MDTVTDPETWTHGGGLVAVLAAVALVLAVTLYRARRRGRVDRWVSTVAGVAVLGLSAEGMWMVAVHRLGLPPVLAVVTFAVFELAMLSSAMHATTHYRRTTVRDAAGAIVTPGHPGRHGTVVWVIAGTAGVIVSLNSQSFVEVLLRLALPLMAAGMWHTTLTAEGVSRPAGSWRWTPRRLLVRLGAIEPTERDLSEVARDRRIHAMTATARRVHRGAWPQRIHAARLGRLALYADDAMIEAVRERITRAHRAVELTAPVAPAPVAADAAVAAPPAARAVVGRGASDGSARRQRARRTRPASRESDAALLARYGDQLTAEAAANGGRITRYRVQQVCDIGARPAQRIRATIQAVAASQPPVTTTPEDHEIPGQTAITMDADTREHTRTAA</sequence>
<evidence type="ECO:0000256" key="1">
    <source>
        <dbReference type="SAM" id="MobiDB-lite"/>
    </source>
</evidence>
<feature type="region of interest" description="Disordered" evidence="1">
    <location>
        <begin position="279"/>
        <end position="306"/>
    </location>
</feature>
<keyword evidence="2" id="KW-0812">Transmembrane</keyword>
<evidence type="ECO:0000256" key="2">
    <source>
        <dbReference type="SAM" id="Phobius"/>
    </source>
</evidence>
<keyword evidence="2" id="KW-1133">Transmembrane helix</keyword>
<evidence type="ECO:0000313" key="4">
    <source>
        <dbReference type="Proteomes" id="UP000295217"/>
    </source>
</evidence>
<keyword evidence="2" id="KW-0472">Membrane</keyword>
<comment type="caution">
    <text evidence="3">The sequence shown here is derived from an EMBL/GenBank/DDBJ whole genome shotgun (WGS) entry which is preliminary data.</text>
</comment>
<feature type="compositionally biased region" description="Basic and acidic residues" evidence="1">
    <location>
        <begin position="379"/>
        <end position="389"/>
    </location>
</feature>